<accession>A0A3S9HRF5</accession>
<dbReference type="Proteomes" id="UP000275663">
    <property type="component" value="Chromosome"/>
</dbReference>
<gene>
    <name evidence="1" type="ORF">EJN92_21115</name>
</gene>
<dbReference type="EMBL" id="CP034464">
    <property type="protein sequence ID" value="AZP14696.1"/>
    <property type="molecule type" value="Genomic_DNA"/>
</dbReference>
<evidence type="ECO:0000313" key="1">
    <source>
        <dbReference type="EMBL" id="AZP14696.1"/>
    </source>
</evidence>
<sequence>MNSIKCAICRTANLYAFAFPSSPSSYFSRASARLSTAFSSNPS</sequence>
<reference evidence="1 2" key="1">
    <citation type="journal article" date="2011" name="Int. J. Syst. Evol. Microbiol.">
        <title>Description of Undibacterium oligocarboniphilum sp. nov., isolated from purified water, and Undibacterium pigrum strain CCUG 49012 as the type strain of Undibacterium parvum sp. nov., and emended descriptions of the genus Undibacterium and the species Undibacterium pigrum.</title>
        <authorList>
            <person name="Eder W."/>
            <person name="Wanner G."/>
            <person name="Ludwig W."/>
            <person name="Busse H.J."/>
            <person name="Ziemke-Kageler F."/>
            <person name="Lang E."/>
        </authorList>
    </citation>
    <scope>NUCLEOTIDE SEQUENCE [LARGE SCALE GENOMIC DNA]</scope>
    <source>
        <strain evidence="1 2">DSM 23061</strain>
    </source>
</reference>
<evidence type="ECO:0000313" key="2">
    <source>
        <dbReference type="Proteomes" id="UP000275663"/>
    </source>
</evidence>
<proteinExistence type="predicted"/>
<protein>
    <submittedName>
        <fullName evidence="1">Uncharacterized protein</fullName>
    </submittedName>
</protein>
<dbReference type="AlphaFoldDB" id="A0A3S9HRF5"/>
<name>A0A3S9HRF5_9BURK</name>
<dbReference type="KEGG" id="upv:EJN92_21115"/>
<dbReference type="NCBIfam" id="TIGR01053">
    <property type="entry name" value="LSD1"/>
    <property type="match status" value="1"/>
</dbReference>
<organism evidence="1 2">
    <name type="scientific">Undibacterium parvum</name>
    <dbReference type="NCBI Taxonomy" id="401471"/>
    <lineage>
        <taxon>Bacteria</taxon>
        <taxon>Pseudomonadati</taxon>
        <taxon>Pseudomonadota</taxon>
        <taxon>Betaproteobacteria</taxon>
        <taxon>Burkholderiales</taxon>
        <taxon>Oxalobacteraceae</taxon>
        <taxon>Undibacterium</taxon>
    </lineage>
</organism>
<keyword evidence="2" id="KW-1185">Reference proteome</keyword>